<dbReference type="EMBL" id="BTPD01000006">
    <property type="protein sequence ID" value="GMQ29453.1"/>
    <property type="molecule type" value="Genomic_DNA"/>
</dbReference>
<evidence type="ECO:0000259" key="2">
    <source>
        <dbReference type="PROSITE" id="PS50110"/>
    </source>
</evidence>
<comment type="caution">
    <text evidence="3">The sequence shown here is derived from an EMBL/GenBank/DDBJ whole genome shotgun (WGS) entry which is preliminary data.</text>
</comment>
<feature type="domain" description="Response regulatory" evidence="2">
    <location>
        <begin position="1"/>
        <end position="95"/>
    </location>
</feature>
<protein>
    <recommendedName>
        <fullName evidence="2">Response regulatory domain-containing protein</fullName>
    </recommendedName>
</protein>
<dbReference type="SUPFAM" id="SSF52172">
    <property type="entry name" value="CheY-like"/>
    <property type="match status" value="1"/>
</dbReference>
<evidence type="ECO:0000256" key="1">
    <source>
        <dbReference type="PROSITE-ProRule" id="PRU00169"/>
    </source>
</evidence>
<dbReference type="InterPro" id="IPR001789">
    <property type="entry name" value="Sig_transdc_resp-reg_receiver"/>
</dbReference>
<keyword evidence="4" id="KW-1185">Reference proteome</keyword>
<evidence type="ECO:0000313" key="3">
    <source>
        <dbReference type="EMBL" id="GMQ29453.1"/>
    </source>
</evidence>
<dbReference type="Proteomes" id="UP001338309">
    <property type="component" value="Unassembled WGS sequence"/>
</dbReference>
<gene>
    <name evidence="3" type="ORF">Aconfl_20960</name>
</gene>
<evidence type="ECO:0000313" key="4">
    <source>
        <dbReference type="Proteomes" id="UP001338309"/>
    </source>
</evidence>
<name>A0ABQ6PQI7_9BACT</name>
<dbReference type="Gene3D" id="3.40.50.2300">
    <property type="match status" value="1"/>
</dbReference>
<sequence>MGFDSELRFFDQPSEALSFLATTPQAWVVSDLNLGEMDAWEFLDALSGQGFRGKFFLMTSSIINTDRIRASADSRVFGFFEKPLSEADLIQILQA</sequence>
<dbReference type="InterPro" id="IPR011006">
    <property type="entry name" value="CheY-like_superfamily"/>
</dbReference>
<keyword evidence="1" id="KW-0597">Phosphoprotein</keyword>
<accession>A0ABQ6PQI7</accession>
<dbReference type="PROSITE" id="PS50110">
    <property type="entry name" value="RESPONSE_REGULATORY"/>
    <property type="match status" value="1"/>
</dbReference>
<feature type="modified residue" description="4-aspartylphosphate" evidence="1">
    <location>
        <position position="31"/>
    </location>
</feature>
<reference evidence="3 4" key="1">
    <citation type="submission" date="2023-08" db="EMBL/GenBank/DDBJ databases">
        <title>Draft genome sequence of Algoriphagus confluentis.</title>
        <authorList>
            <person name="Takatani N."/>
            <person name="Hosokawa M."/>
            <person name="Sawabe T."/>
        </authorList>
    </citation>
    <scope>NUCLEOTIDE SEQUENCE [LARGE SCALE GENOMIC DNA]</scope>
    <source>
        <strain evidence="3 4">NBRC 111222</strain>
    </source>
</reference>
<proteinExistence type="predicted"/>
<organism evidence="3 4">
    <name type="scientific">Algoriphagus confluentis</name>
    <dbReference type="NCBI Taxonomy" id="1697556"/>
    <lineage>
        <taxon>Bacteria</taxon>
        <taxon>Pseudomonadati</taxon>
        <taxon>Bacteroidota</taxon>
        <taxon>Cytophagia</taxon>
        <taxon>Cytophagales</taxon>
        <taxon>Cyclobacteriaceae</taxon>
        <taxon>Algoriphagus</taxon>
    </lineage>
</organism>